<evidence type="ECO:0000313" key="2">
    <source>
        <dbReference type="EnsemblPlants" id="OMERI01G31790.1"/>
    </source>
</evidence>
<name>A0A0E0C985_9ORYZ</name>
<dbReference type="Gramene" id="OMERI01G31790.1">
    <property type="protein sequence ID" value="OMERI01G31790.1"/>
    <property type="gene ID" value="OMERI01G31790"/>
</dbReference>
<evidence type="ECO:0000256" key="1">
    <source>
        <dbReference type="SAM" id="MobiDB-lite"/>
    </source>
</evidence>
<protein>
    <submittedName>
        <fullName evidence="2">Uncharacterized protein</fullName>
    </submittedName>
</protein>
<keyword evidence="3" id="KW-1185">Reference proteome</keyword>
<organism evidence="2">
    <name type="scientific">Oryza meridionalis</name>
    <dbReference type="NCBI Taxonomy" id="40149"/>
    <lineage>
        <taxon>Eukaryota</taxon>
        <taxon>Viridiplantae</taxon>
        <taxon>Streptophyta</taxon>
        <taxon>Embryophyta</taxon>
        <taxon>Tracheophyta</taxon>
        <taxon>Spermatophyta</taxon>
        <taxon>Magnoliopsida</taxon>
        <taxon>Liliopsida</taxon>
        <taxon>Poales</taxon>
        <taxon>Poaceae</taxon>
        <taxon>BOP clade</taxon>
        <taxon>Oryzoideae</taxon>
        <taxon>Oryzeae</taxon>
        <taxon>Oryzinae</taxon>
        <taxon>Oryza</taxon>
    </lineage>
</organism>
<proteinExistence type="predicted"/>
<dbReference type="HOGENOM" id="CLU_2214132_0_0_1"/>
<evidence type="ECO:0000313" key="3">
    <source>
        <dbReference type="Proteomes" id="UP000008021"/>
    </source>
</evidence>
<accession>A0A0E0C985</accession>
<sequence length="107" mass="11297">MCSAPETQRCSLLPGGCWATAVTSRKPPDCPPHTLPTAPFLLPPSSLLPSPFSLLPIHSQPIRNKTEPIVETMIRGWTKSKSRASAPLQDCSHSRGPSGAAAVARGS</sequence>
<reference evidence="2" key="2">
    <citation type="submission" date="2018-05" db="EMBL/GenBank/DDBJ databases">
        <title>OmerRS3 (Oryza meridionalis Reference Sequence Version 3).</title>
        <authorList>
            <person name="Zhang J."/>
            <person name="Kudrna D."/>
            <person name="Lee S."/>
            <person name="Talag J."/>
            <person name="Welchert J."/>
            <person name="Wing R.A."/>
        </authorList>
    </citation>
    <scope>NUCLEOTIDE SEQUENCE [LARGE SCALE GENOMIC DNA]</scope>
    <source>
        <strain evidence="2">cv. OR44</strain>
    </source>
</reference>
<dbReference type="EnsemblPlants" id="OMERI01G31790.1">
    <property type="protein sequence ID" value="OMERI01G31790.1"/>
    <property type="gene ID" value="OMERI01G31790"/>
</dbReference>
<dbReference type="Proteomes" id="UP000008021">
    <property type="component" value="Chromosome 1"/>
</dbReference>
<reference evidence="2" key="1">
    <citation type="submission" date="2015-04" db="UniProtKB">
        <authorList>
            <consortium name="EnsemblPlants"/>
        </authorList>
    </citation>
    <scope>IDENTIFICATION</scope>
</reference>
<dbReference type="AlphaFoldDB" id="A0A0E0C985"/>
<feature type="region of interest" description="Disordered" evidence="1">
    <location>
        <begin position="81"/>
        <end position="107"/>
    </location>
</feature>